<evidence type="ECO:0000313" key="2">
    <source>
        <dbReference type="EMBL" id="KAG6523292.1"/>
    </source>
</evidence>
<dbReference type="AlphaFoldDB" id="A0A8J5LKP2"/>
<accession>A0A8J5LKP2</accession>
<gene>
    <name evidence="2" type="ORF">ZIOFF_013148</name>
</gene>
<sequence length="305" mass="34003">MWRRGVQTLRRCGGSGSGGPAASLPLRSFDLRSLSSGAASAVDSIILRSLKEHYIEVSKMNPPPKVNPPSAYSIVKGALDRDGPVLRRTYKEEEITISVMRLENIMPSGVGDDDGDDSINQLFLHVDVSKPGREESIQFLCGLYPDVVGIHAVRLRPNVSEPAGRSNMAKYQERVFHVWERAMRIDQVDTIATPTSKSDCPQIIEAAYSWFNPEFVSGLCYIAMSLRTKFLVSPQGHQWWSKLLSATSCIGREIGLFETFILQRRSPPFEDPREAGGLTFTNMAGQPTRQCNKKVKTRKWEIGCL</sequence>
<dbReference type="Proteomes" id="UP000734854">
    <property type="component" value="Unassembled WGS sequence"/>
</dbReference>
<protein>
    <submittedName>
        <fullName evidence="2">Uncharacterized protein</fullName>
    </submittedName>
</protein>
<feature type="region of interest" description="Disordered" evidence="1">
    <location>
        <begin position="1"/>
        <end position="20"/>
    </location>
</feature>
<proteinExistence type="predicted"/>
<comment type="caution">
    <text evidence="2">The sequence shown here is derived from an EMBL/GenBank/DDBJ whole genome shotgun (WGS) entry which is preliminary data.</text>
</comment>
<dbReference type="Gene3D" id="3.10.280.10">
    <property type="entry name" value="Mitochondrial glycoprotein"/>
    <property type="match status" value="1"/>
</dbReference>
<dbReference type="InterPro" id="IPR036561">
    <property type="entry name" value="MAM33_sf"/>
</dbReference>
<name>A0A8J5LKP2_ZINOF</name>
<dbReference type="PANTHER" id="PTHR31365">
    <property type="entry name" value="EXPRESSED PROTEIN"/>
    <property type="match status" value="1"/>
</dbReference>
<keyword evidence="3" id="KW-1185">Reference proteome</keyword>
<dbReference type="EMBL" id="JACMSC010000004">
    <property type="protein sequence ID" value="KAG6523292.1"/>
    <property type="molecule type" value="Genomic_DNA"/>
</dbReference>
<reference evidence="2 3" key="1">
    <citation type="submission" date="2020-08" db="EMBL/GenBank/DDBJ databases">
        <title>Plant Genome Project.</title>
        <authorList>
            <person name="Zhang R.-G."/>
        </authorList>
    </citation>
    <scope>NUCLEOTIDE SEQUENCE [LARGE SCALE GENOMIC DNA]</scope>
    <source>
        <tissue evidence="2">Rhizome</tissue>
    </source>
</reference>
<organism evidence="2 3">
    <name type="scientific">Zingiber officinale</name>
    <name type="common">Ginger</name>
    <name type="synonym">Amomum zingiber</name>
    <dbReference type="NCBI Taxonomy" id="94328"/>
    <lineage>
        <taxon>Eukaryota</taxon>
        <taxon>Viridiplantae</taxon>
        <taxon>Streptophyta</taxon>
        <taxon>Embryophyta</taxon>
        <taxon>Tracheophyta</taxon>
        <taxon>Spermatophyta</taxon>
        <taxon>Magnoliopsida</taxon>
        <taxon>Liliopsida</taxon>
        <taxon>Zingiberales</taxon>
        <taxon>Zingiberaceae</taxon>
        <taxon>Zingiber</taxon>
    </lineage>
</organism>
<evidence type="ECO:0000313" key="3">
    <source>
        <dbReference type="Proteomes" id="UP000734854"/>
    </source>
</evidence>
<evidence type="ECO:0000256" key="1">
    <source>
        <dbReference type="SAM" id="MobiDB-lite"/>
    </source>
</evidence>
<dbReference type="SUPFAM" id="SSF54529">
    <property type="entry name" value="Mitochondrial glycoprotein MAM33-like"/>
    <property type="match status" value="1"/>
</dbReference>
<dbReference type="PANTHER" id="PTHR31365:SF2">
    <property type="entry name" value="OS01G0771100 PROTEIN"/>
    <property type="match status" value="1"/>
</dbReference>